<comment type="caution">
    <text evidence="1">The sequence shown here is derived from an EMBL/GenBank/DDBJ whole genome shotgun (WGS) entry which is preliminary data.</text>
</comment>
<dbReference type="Proteomes" id="UP000272412">
    <property type="component" value="Unassembled WGS sequence"/>
</dbReference>
<reference evidence="1 2" key="1">
    <citation type="submission" date="2018-11" db="EMBL/GenBank/DDBJ databases">
        <title>Neisseria weixii sp. nov. isolated from the rectal contents of plateau pika (Ochotona cruzoniae).</title>
        <authorList>
            <person name="Zhang G."/>
        </authorList>
    </citation>
    <scope>NUCLEOTIDE SEQUENCE [LARGE SCALE GENOMIC DNA]</scope>
    <source>
        <strain evidence="1 2">10009</strain>
    </source>
</reference>
<evidence type="ECO:0000313" key="1">
    <source>
        <dbReference type="EMBL" id="RPD89426.1"/>
    </source>
</evidence>
<dbReference type="AlphaFoldDB" id="A0A3N4N781"/>
<dbReference type="OrthoDB" id="8614116at2"/>
<organism evidence="1 2">
    <name type="scientific">Neisseria weixii</name>
    <dbReference type="NCBI Taxonomy" id="1853276"/>
    <lineage>
        <taxon>Bacteria</taxon>
        <taxon>Pseudomonadati</taxon>
        <taxon>Pseudomonadota</taxon>
        <taxon>Betaproteobacteria</taxon>
        <taxon>Neisseriales</taxon>
        <taxon>Neisseriaceae</taxon>
        <taxon>Neisseria</taxon>
    </lineage>
</organism>
<protein>
    <submittedName>
        <fullName evidence="1">Uncharacterized protein</fullName>
    </submittedName>
</protein>
<dbReference type="RefSeq" id="WP_123804399.1">
    <property type="nucleotide sequence ID" value="NZ_RPFL01000007.1"/>
</dbReference>
<keyword evidence="2" id="KW-1185">Reference proteome</keyword>
<proteinExistence type="predicted"/>
<name>A0A3N4N781_9NEIS</name>
<gene>
    <name evidence="1" type="ORF">EGK74_04195</name>
</gene>
<sequence length="289" mass="33694">MVWRAYYTLKEAAKELTTFFKDKPEFAGDYKPKDFLQYGQYFGIQLYAGITKSVKGKALSIYTFVKEAEGLEENLVERSDTGQVDDFIVVRLSDSQLSFFTYDRDSKLYYSYGKADYWRDFPTFYDADDYLDKEYTQLIFLRDPNSFKMHFEKEIPTKASSLLEILDWLDAEIDKGNDYRITISFKDLIIFHEDLDKLKRLILERYVPSNNPTLANSTNKFSITRVENKQAEIIAALACLYTKSDCAKPYEAAETIRQEWERNADKLGRAPTSDTIAKYIKQGIERIAD</sequence>
<evidence type="ECO:0000313" key="2">
    <source>
        <dbReference type="Proteomes" id="UP000272412"/>
    </source>
</evidence>
<accession>A0A3N4N781</accession>
<dbReference type="EMBL" id="RPFL01000007">
    <property type="protein sequence ID" value="RPD89426.1"/>
    <property type="molecule type" value="Genomic_DNA"/>
</dbReference>